<organism evidence="2 3">
    <name type="scientific">Scylla paramamosain</name>
    <name type="common">Mud crab</name>
    <dbReference type="NCBI Taxonomy" id="85552"/>
    <lineage>
        <taxon>Eukaryota</taxon>
        <taxon>Metazoa</taxon>
        <taxon>Ecdysozoa</taxon>
        <taxon>Arthropoda</taxon>
        <taxon>Crustacea</taxon>
        <taxon>Multicrustacea</taxon>
        <taxon>Malacostraca</taxon>
        <taxon>Eumalacostraca</taxon>
        <taxon>Eucarida</taxon>
        <taxon>Decapoda</taxon>
        <taxon>Pleocyemata</taxon>
        <taxon>Brachyura</taxon>
        <taxon>Eubrachyura</taxon>
        <taxon>Portunoidea</taxon>
        <taxon>Portunidae</taxon>
        <taxon>Portuninae</taxon>
        <taxon>Scylla</taxon>
    </lineage>
</organism>
<gene>
    <name evidence="2" type="ORF">O3P69_020848</name>
</gene>
<feature type="region of interest" description="Disordered" evidence="1">
    <location>
        <begin position="127"/>
        <end position="148"/>
    </location>
</feature>
<dbReference type="Proteomes" id="UP001487740">
    <property type="component" value="Unassembled WGS sequence"/>
</dbReference>
<protein>
    <recommendedName>
        <fullName evidence="4">DDE-1 domain-containing protein</fullName>
    </recommendedName>
</protein>
<name>A0AAW0TN24_SCYPA</name>
<keyword evidence="3" id="KW-1185">Reference proteome</keyword>
<evidence type="ECO:0000256" key="1">
    <source>
        <dbReference type="SAM" id="MobiDB-lite"/>
    </source>
</evidence>
<dbReference type="EMBL" id="JARAKH010000028">
    <property type="protein sequence ID" value="KAK8389149.1"/>
    <property type="molecule type" value="Genomic_DNA"/>
</dbReference>
<dbReference type="AlphaFoldDB" id="A0AAW0TN24"/>
<evidence type="ECO:0000313" key="2">
    <source>
        <dbReference type="EMBL" id="KAK8389149.1"/>
    </source>
</evidence>
<comment type="caution">
    <text evidence="2">The sequence shown here is derived from an EMBL/GenBank/DDBJ whole genome shotgun (WGS) entry which is preliminary data.</text>
</comment>
<evidence type="ECO:0008006" key="4">
    <source>
        <dbReference type="Google" id="ProtNLM"/>
    </source>
</evidence>
<evidence type="ECO:0000313" key="3">
    <source>
        <dbReference type="Proteomes" id="UP001487740"/>
    </source>
</evidence>
<accession>A0AAW0TN24</accession>
<proteinExistence type="predicted"/>
<sequence length="239" mass="25452">MQCVGTLALNSLSPPPIVLSSLNLILPLPPTLRSESFPQPHDRVAHVVGMTSTAMRKVEDSATSPQCKTVASSPTPPVFDHFTVGTIRGFVHAKCDLGDDGVAAPVQHGIPLEHIAAEGVCYEGIPGNRVPPDRHSPEPAAPPGRREAGGGWERFVVVAAGTAGGLFEGSFLCYTAKNTSDECHGEMTGEFFLRWLTTQLLTSLTEPSVLVLDSASYHSQLIEKSRPPTTATKKAYLIS</sequence>
<reference evidence="2 3" key="1">
    <citation type="submission" date="2023-03" db="EMBL/GenBank/DDBJ databases">
        <title>High-quality genome of Scylla paramamosain provides insights in environmental adaptation.</title>
        <authorList>
            <person name="Zhang L."/>
        </authorList>
    </citation>
    <scope>NUCLEOTIDE SEQUENCE [LARGE SCALE GENOMIC DNA]</scope>
    <source>
        <strain evidence="2">LZ_2023a</strain>
        <tissue evidence="2">Muscle</tissue>
    </source>
</reference>